<dbReference type="InterPro" id="IPR020549">
    <property type="entry name" value="YbeY_CS"/>
</dbReference>
<evidence type="ECO:0000256" key="2">
    <source>
        <dbReference type="ARBA" id="ARBA00022722"/>
    </source>
</evidence>
<comment type="subcellular location">
    <subcellularLocation>
        <location evidence="7">Cytoplasm</location>
    </subcellularLocation>
</comment>
<dbReference type="GO" id="GO:0006364">
    <property type="term" value="P:rRNA processing"/>
    <property type="evidence" value="ECO:0007669"/>
    <property type="project" value="UniProtKB-UniRule"/>
</dbReference>
<dbReference type="InterPro" id="IPR002036">
    <property type="entry name" value="YbeY"/>
</dbReference>
<protein>
    <recommendedName>
        <fullName evidence="7">Endoribonuclease YbeY</fullName>
        <ecNumber evidence="7">3.1.-.-</ecNumber>
    </recommendedName>
</protein>
<dbReference type="GO" id="GO:0008270">
    <property type="term" value="F:zinc ion binding"/>
    <property type="evidence" value="ECO:0007669"/>
    <property type="project" value="UniProtKB-UniRule"/>
</dbReference>
<dbReference type="EMBL" id="JACIBY010000015">
    <property type="protein sequence ID" value="MBB3841246.1"/>
    <property type="molecule type" value="Genomic_DNA"/>
</dbReference>
<dbReference type="Pfam" id="PF02130">
    <property type="entry name" value="YbeY"/>
    <property type="match status" value="1"/>
</dbReference>
<dbReference type="Gene3D" id="3.40.390.30">
    <property type="entry name" value="Metalloproteases ('zincins'), catalytic domain"/>
    <property type="match status" value="1"/>
</dbReference>
<dbReference type="GO" id="GO:0005737">
    <property type="term" value="C:cytoplasm"/>
    <property type="evidence" value="ECO:0007669"/>
    <property type="project" value="UniProtKB-SubCell"/>
</dbReference>
<keyword evidence="4 7" id="KW-0255">Endonuclease</keyword>
<evidence type="ECO:0000256" key="7">
    <source>
        <dbReference type="HAMAP-Rule" id="MF_00009"/>
    </source>
</evidence>
<gene>
    <name evidence="7" type="primary">ybeY</name>
    <name evidence="8" type="ORF">FHS57_005268</name>
</gene>
<proteinExistence type="inferred from homology"/>
<dbReference type="AlphaFoldDB" id="A0A7W6ETC0"/>
<evidence type="ECO:0000313" key="8">
    <source>
        <dbReference type="EMBL" id="MBB3841246.1"/>
    </source>
</evidence>
<keyword evidence="7" id="KW-0698">rRNA processing</keyword>
<dbReference type="RefSeq" id="WP_183978776.1">
    <property type="nucleotide sequence ID" value="NZ_JACIBY010000015.1"/>
</dbReference>
<keyword evidence="7" id="KW-0963">Cytoplasm</keyword>
<evidence type="ECO:0000313" key="9">
    <source>
        <dbReference type="Proteomes" id="UP000541352"/>
    </source>
</evidence>
<comment type="caution">
    <text evidence="8">The sequence shown here is derived from an EMBL/GenBank/DDBJ whole genome shotgun (WGS) entry which is preliminary data.</text>
</comment>
<keyword evidence="9" id="KW-1185">Reference proteome</keyword>
<keyword evidence="3 7" id="KW-0479">Metal-binding</keyword>
<feature type="binding site" evidence="7">
    <location>
        <position position="108"/>
    </location>
    <ligand>
        <name>Zn(2+)</name>
        <dbReference type="ChEBI" id="CHEBI:29105"/>
        <note>catalytic</note>
    </ligand>
</feature>
<dbReference type="EC" id="3.1.-.-" evidence="7"/>
<evidence type="ECO:0000256" key="1">
    <source>
        <dbReference type="ARBA" id="ARBA00010875"/>
    </source>
</evidence>
<dbReference type="PANTHER" id="PTHR46986">
    <property type="entry name" value="ENDORIBONUCLEASE YBEY, CHLOROPLASTIC"/>
    <property type="match status" value="1"/>
</dbReference>
<reference evidence="8 9" key="1">
    <citation type="submission" date="2020-08" db="EMBL/GenBank/DDBJ databases">
        <title>Genomic Encyclopedia of Type Strains, Phase IV (KMG-IV): sequencing the most valuable type-strain genomes for metagenomic binning, comparative biology and taxonomic classification.</title>
        <authorList>
            <person name="Goeker M."/>
        </authorList>
    </citation>
    <scope>NUCLEOTIDE SEQUENCE [LARGE SCALE GENOMIC DNA]</scope>
    <source>
        <strain evidence="8 9">DSM 17976</strain>
    </source>
</reference>
<feature type="binding site" evidence="7">
    <location>
        <position position="112"/>
    </location>
    <ligand>
        <name>Zn(2+)</name>
        <dbReference type="ChEBI" id="CHEBI:29105"/>
        <note>catalytic</note>
    </ligand>
</feature>
<dbReference type="InterPro" id="IPR023091">
    <property type="entry name" value="MetalPrtase_cat_dom_sf_prd"/>
</dbReference>
<evidence type="ECO:0000256" key="6">
    <source>
        <dbReference type="ARBA" id="ARBA00022833"/>
    </source>
</evidence>
<name>A0A7W6ETC0_9BACT</name>
<organism evidence="8 9">
    <name type="scientific">Runella defluvii</name>
    <dbReference type="NCBI Taxonomy" id="370973"/>
    <lineage>
        <taxon>Bacteria</taxon>
        <taxon>Pseudomonadati</taxon>
        <taxon>Bacteroidota</taxon>
        <taxon>Cytophagia</taxon>
        <taxon>Cytophagales</taxon>
        <taxon>Spirosomataceae</taxon>
        <taxon>Runella</taxon>
    </lineage>
</organism>
<dbReference type="PROSITE" id="PS01306">
    <property type="entry name" value="UPF0054"/>
    <property type="match status" value="1"/>
</dbReference>
<dbReference type="SUPFAM" id="SSF55486">
    <property type="entry name" value="Metalloproteases ('zincins'), catalytic domain"/>
    <property type="match status" value="1"/>
</dbReference>
<keyword evidence="5 7" id="KW-0378">Hydrolase</keyword>
<dbReference type="Proteomes" id="UP000541352">
    <property type="component" value="Unassembled WGS sequence"/>
</dbReference>
<keyword evidence="2 7" id="KW-0540">Nuclease</keyword>
<comment type="similarity">
    <text evidence="1 7">Belongs to the endoribonuclease YbeY family.</text>
</comment>
<accession>A0A7W6ETC0</accession>
<comment type="cofactor">
    <cofactor evidence="7">
        <name>Zn(2+)</name>
        <dbReference type="ChEBI" id="CHEBI:29105"/>
    </cofactor>
    <text evidence="7">Binds 1 zinc ion.</text>
</comment>
<evidence type="ECO:0000256" key="4">
    <source>
        <dbReference type="ARBA" id="ARBA00022759"/>
    </source>
</evidence>
<comment type="function">
    <text evidence="7">Single strand-specific metallo-endoribonuclease involved in late-stage 70S ribosome quality control and in maturation of the 3' terminus of the 16S rRNA.</text>
</comment>
<feature type="binding site" evidence="7">
    <location>
        <position position="118"/>
    </location>
    <ligand>
        <name>Zn(2+)</name>
        <dbReference type="ChEBI" id="CHEBI:29105"/>
        <note>catalytic</note>
    </ligand>
</feature>
<keyword evidence="7" id="KW-0690">Ribosome biogenesis</keyword>
<dbReference type="GO" id="GO:0004521">
    <property type="term" value="F:RNA endonuclease activity"/>
    <property type="evidence" value="ECO:0007669"/>
    <property type="project" value="UniProtKB-UniRule"/>
</dbReference>
<sequence>MIQFFNEDVDFKIPNPRKTKTWLKDIIESEGFELNQLNYIFCSDEYLLSVNQQYLNHDFYTDIITFDNSEEIEGIVEGDIFISIDRVKENAEELSKTFKEELLRVLAHGILHLVGYDDHEDEDELVMRQKEDTYIATFPKS</sequence>
<keyword evidence="6 7" id="KW-0862">Zinc</keyword>
<dbReference type="GO" id="GO:0004222">
    <property type="term" value="F:metalloendopeptidase activity"/>
    <property type="evidence" value="ECO:0007669"/>
    <property type="project" value="InterPro"/>
</dbReference>
<evidence type="ECO:0000256" key="5">
    <source>
        <dbReference type="ARBA" id="ARBA00022801"/>
    </source>
</evidence>
<dbReference type="NCBIfam" id="TIGR00043">
    <property type="entry name" value="rRNA maturation RNase YbeY"/>
    <property type="match status" value="1"/>
</dbReference>
<dbReference type="HAMAP" id="MF_00009">
    <property type="entry name" value="Endoribonucl_YbeY"/>
    <property type="match status" value="1"/>
</dbReference>
<dbReference type="PANTHER" id="PTHR46986:SF1">
    <property type="entry name" value="ENDORIBONUCLEASE YBEY, CHLOROPLASTIC"/>
    <property type="match status" value="1"/>
</dbReference>
<evidence type="ECO:0000256" key="3">
    <source>
        <dbReference type="ARBA" id="ARBA00022723"/>
    </source>
</evidence>